<dbReference type="InterPro" id="IPR036291">
    <property type="entry name" value="NAD(P)-bd_dom_sf"/>
</dbReference>
<dbReference type="Pfam" id="PF10728">
    <property type="entry name" value="DUF2520"/>
    <property type="match status" value="1"/>
</dbReference>
<dbReference type="PANTHER" id="PTHR40459">
    <property type="entry name" value="CONSERVED HYPOTHETICAL ALANINE AND LEUCINE RICH PROTEIN"/>
    <property type="match status" value="1"/>
</dbReference>
<accession>A0ABS7HS20</accession>
<dbReference type="Proteomes" id="UP001196843">
    <property type="component" value="Unassembled WGS sequence"/>
</dbReference>
<dbReference type="EMBL" id="JAEUAW010000029">
    <property type="protein sequence ID" value="MBW9095764.1"/>
    <property type="molecule type" value="Genomic_DNA"/>
</dbReference>
<proteinExistence type="predicted"/>
<dbReference type="SUPFAM" id="SSF48179">
    <property type="entry name" value="6-phosphogluconate dehydrogenase C-terminal domain-like"/>
    <property type="match status" value="1"/>
</dbReference>
<sequence length="244" mass="24465">MMPDFSPGTVAIVGDGRMGRALARSLREAGVEVRGPLGRGTTGEGADVVLLAVPDSEIAAAAASLAPGALVGHVSGATTLAPLAPHRAFSIHPLMTVTAANVDFAGVPAAIAGSDAGALAAARGLATLLGLRPFEIGDTDRAAYHAAASIASNFLVTLEAFAAEMAATAGIPRSALVPLVQATVTNWQDAGAAALTGPIARGDDDTVARQRAAVAERLPHRVPLFDALSDATRELARTVSEPAA</sequence>
<feature type="domain" description="DUF2520" evidence="1">
    <location>
        <begin position="108"/>
        <end position="231"/>
    </location>
</feature>
<evidence type="ECO:0000313" key="3">
    <source>
        <dbReference type="Proteomes" id="UP001196843"/>
    </source>
</evidence>
<name>A0ABS7HS20_9MICO</name>
<dbReference type="RefSeq" id="WP_220302444.1">
    <property type="nucleotide sequence ID" value="NZ_JAEUAW010000029.1"/>
</dbReference>
<dbReference type="InterPro" id="IPR018931">
    <property type="entry name" value="DUF2520"/>
</dbReference>
<dbReference type="PANTHER" id="PTHR40459:SF1">
    <property type="entry name" value="CONSERVED HYPOTHETICAL ALANINE AND LEUCINE RICH PROTEIN"/>
    <property type="match status" value="1"/>
</dbReference>
<evidence type="ECO:0000313" key="2">
    <source>
        <dbReference type="EMBL" id="MBW9095764.1"/>
    </source>
</evidence>
<dbReference type="SUPFAM" id="SSF51735">
    <property type="entry name" value="NAD(P)-binding Rossmann-fold domains"/>
    <property type="match status" value="1"/>
</dbReference>
<protein>
    <submittedName>
        <fullName evidence="2">DUF2520 domain-containing protein</fullName>
    </submittedName>
</protein>
<dbReference type="InterPro" id="IPR037108">
    <property type="entry name" value="TM1727-like_C_sf"/>
</dbReference>
<dbReference type="Gene3D" id="3.40.50.720">
    <property type="entry name" value="NAD(P)-binding Rossmann-like Domain"/>
    <property type="match status" value="1"/>
</dbReference>
<keyword evidence="3" id="KW-1185">Reference proteome</keyword>
<dbReference type="Gene3D" id="1.10.1040.20">
    <property type="entry name" value="ProC-like, C-terminal domain"/>
    <property type="match status" value="1"/>
</dbReference>
<dbReference type="InterPro" id="IPR008927">
    <property type="entry name" value="6-PGluconate_DH-like_C_sf"/>
</dbReference>
<comment type="caution">
    <text evidence="2">The sequence shown here is derived from an EMBL/GenBank/DDBJ whole genome shotgun (WGS) entry which is preliminary data.</text>
</comment>
<gene>
    <name evidence="2" type="ORF">JNB62_18955</name>
</gene>
<evidence type="ECO:0000259" key="1">
    <source>
        <dbReference type="Pfam" id="PF10728"/>
    </source>
</evidence>
<reference evidence="2 3" key="1">
    <citation type="journal article" date="2021" name="MBio">
        <title>Poor Competitiveness of Bradyrhizobium in Pigeon Pea Root Colonization in Indian Soils.</title>
        <authorList>
            <person name="Chalasani D."/>
            <person name="Basu A."/>
            <person name="Pullabhotla S.V.S.R.N."/>
            <person name="Jorrin B."/>
            <person name="Neal A.L."/>
            <person name="Poole P.S."/>
            <person name="Podile A.R."/>
            <person name="Tkacz A."/>
        </authorList>
    </citation>
    <scope>NUCLEOTIDE SEQUENCE [LARGE SCALE GENOMIC DNA]</scope>
    <source>
        <strain evidence="2 3">HU14</strain>
    </source>
</reference>
<organism evidence="2 3">
    <name type="scientific">Microbacterium jejuense</name>
    <dbReference type="NCBI Taxonomy" id="1263637"/>
    <lineage>
        <taxon>Bacteria</taxon>
        <taxon>Bacillati</taxon>
        <taxon>Actinomycetota</taxon>
        <taxon>Actinomycetes</taxon>
        <taxon>Micrococcales</taxon>
        <taxon>Microbacteriaceae</taxon>
        <taxon>Microbacterium</taxon>
    </lineage>
</organism>